<evidence type="ECO:0000313" key="1">
    <source>
        <dbReference type="EMBL" id="MYN16790.1"/>
    </source>
</evidence>
<sequence length="461" mass="51202">MKPSQPIRANWGHGRLRPLESLANFSAAFCKLNGTSYAKFAKFIKNYLGIQEWPPASLDAAGVRKLCVLLDEPEDVIGSVIPPFAWQSSHPILSALQAAATHTADLYFCSECVAEGYHSALHEVPWMRSCAIHHVGLSRAPVAAVGGARFHRYCSALTTCLREAKTGWPQSPADDQADRIAHMMPLTEICDWMTQARSRLAELGDVLWVTGQLVGDMDVGTALGIMAALVPAPPRFGEVAIPHQALKLTIEHFESSILAPIEHAALAIGEICWLHRLTNLKFRRREIEPRLHYLNDWTARTHPTCKCAWSWSRYSGWSPLRAGDPPPWGSICPYEKLSQELRHAWQCDVSPVSGEYRLSRDEWLQLESLTQRLAEYALINKLAQDGGGYALEWKISSQLEQLLDALTAFQSELELKQGIAWLTGIEEGLPPWDSLPLSEGAQLGATPEQLFLTKWMPTAAA</sequence>
<accession>A0A845HDA0</accession>
<comment type="caution">
    <text evidence="1">The sequence shown here is derived from an EMBL/GenBank/DDBJ whole genome shotgun (WGS) entry which is preliminary data.</text>
</comment>
<gene>
    <name evidence="1" type="ORF">GTP81_08495</name>
</gene>
<organism evidence="1 2">
    <name type="scientific">Duganella vulcania</name>
    <dbReference type="NCBI Taxonomy" id="2692166"/>
    <lineage>
        <taxon>Bacteria</taxon>
        <taxon>Pseudomonadati</taxon>
        <taxon>Pseudomonadota</taxon>
        <taxon>Betaproteobacteria</taxon>
        <taxon>Burkholderiales</taxon>
        <taxon>Oxalobacteraceae</taxon>
        <taxon>Telluria group</taxon>
        <taxon>Duganella</taxon>
    </lineage>
</organism>
<dbReference type="RefSeq" id="WP_161089467.1">
    <property type="nucleotide sequence ID" value="NZ_WWCV01000011.1"/>
</dbReference>
<dbReference type="AlphaFoldDB" id="A0A845HDA0"/>
<dbReference type="Proteomes" id="UP000484875">
    <property type="component" value="Unassembled WGS sequence"/>
</dbReference>
<evidence type="ECO:0000313" key="2">
    <source>
        <dbReference type="Proteomes" id="UP000484875"/>
    </source>
</evidence>
<protein>
    <submittedName>
        <fullName evidence="1">Uncharacterized protein</fullName>
    </submittedName>
</protein>
<name>A0A845HDA0_9BURK</name>
<dbReference type="EMBL" id="WWCV01000011">
    <property type="protein sequence ID" value="MYN16790.1"/>
    <property type="molecule type" value="Genomic_DNA"/>
</dbReference>
<reference evidence="1 2" key="1">
    <citation type="submission" date="2019-12" db="EMBL/GenBank/DDBJ databases">
        <title>Novel species isolated from a subtropical stream in China.</title>
        <authorList>
            <person name="Lu H."/>
        </authorList>
    </citation>
    <scope>NUCLEOTIDE SEQUENCE [LARGE SCALE GENOMIC DNA]</scope>
    <source>
        <strain evidence="1 2">FT107W</strain>
    </source>
</reference>
<proteinExistence type="predicted"/>
<keyword evidence="2" id="KW-1185">Reference proteome</keyword>